<dbReference type="Proteomes" id="UP001060085">
    <property type="component" value="Linkage Group LG05"/>
</dbReference>
<protein>
    <submittedName>
        <fullName evidence="1">Uncharacterized protein</fullName>
    </submittedName>
</protein>
<comment type="caution">
    <text evidence="1">The sequence shown here is derived from an EMBL/GenBank/DDBJ whole genome shotgun (WGS) entry which is preliminary data.</text>
</comment>
<proteinExistence type="predicted"/>
<sequence length="212" mass="24239">MNNDLGQSIGGFFKKTAFEEEYRKFYNFGNLVITFPYLNREVDLQVKKDFVPLVKHVISIRDKIIAAKGSIPNAVGRYVLGILETHGTKEDLAENFQALDQMKETRSHLFFGCLFAKEVWRHIREWSGLRRSMSTIQMSLKWLLKESRDLHGRESGGSFILRPLCTIFGIEHQMEYIGGANCTKGSKIEPPAQPSARGRLLSRMEGNLSLKR</sequence>
<reference evidence="2" key="1">
    <citation type="journal article" date="2023" name="Nat. Plants">
        <title>Single-cell RNA sequencing provides a high-resolution roadmap for understanding the multicellular compartmentation of specialized metabolism.</title>
        <authorList>
            <person name="Sun S."/>
            <person name="Shen X."/>
            <person name="Li Y."/>
            <person name="Li Y."/>
            <person name="Wang S."/>
            <person name="Li R."/>
            <person name="Zhang H."/>
            <person name="Shen G."/>
            <person name="Guo B."/>
            <person name="Wei J."/>
            <person name="Xu J."/>
            <person name="St-Pierre B."/>
            <person name="Chen S."/>
            <person name="Sun C."/>
        </authorList>
    </citation>
    <scope>NUCLEOTIDE SEQUENCE [LARGE SCALE GENOMIC DNA]</scope>
</reference>
<gene>
    <name evidence="1" type="ORF">M9H77_23512</name>
</gene>
<evidence type="ECO:0000313" key="2">
    <source>
        <dbReference type="Proteomes" id="UP001060085"/>
    </source>
</evidence>
<dbReference type="EMBL" id="CM044705">
    <property type="protein sequence ID" value="KAI5664189.1"/>
    <property type="molecule type" value="Genomic_DNA"/>
</dbReference>
<name>A0ACC0AUG7_CATRO</name>
<organism evidence="1 2">
    <name type="scientific">Catharanthus roseus</name>
    <name type="common">Madagascar periwinkle</name>
    <name type="synonym">Vinca rosea</name>
    <dbReference type="NCBI Taxonomy" id="4058"/>
    <lineage>
        <taxon>Eukaryota</taxon>
        <taxon>Viridiplantae</taxon>
        <taxon>Streptophyta</taxon>
        <taxon>Embryophyta</taxon>
        <taxon>Tracheophyta</taxon>
        <taxon>Spermatophyta</taxon>
        <taxon>Magnoliopsida</taxon>
        <taxon>eudicotyledons</taxon>
        <taxon>Gunneridae</taxon>
        <taxon>Pentapetalae</taxon>
        <taxon>asterids</taxon>
        <taxon>lamiids</taxon>
        <taxon>Gentianales</taxon>
        <taxon>Apocynaceae</taxon>
        <taxon>Rauvolfioideae</taxon>
        <taxon>Vinceae</taxon>
        <taxon>Catharanthinae</taxon>
        <taxon>Catharanthus</taxon>
    </lineage>
</organism>
<evidence type="ECO:0000313" key="1">
    <source>
        <dbReference type="EMBL" id="KAI5664189.1"/>
    </source>
</evidence>
<keyword evidence="2" id="KW-1185">Reference proteome</keyword>
<accession>A0ACC0AUG7</accession>